<dbReference type="STRING" id="487685.SAMN04488696_2897"/>
<feature type="coiled-coil region" evidence="1">
    <location>
        <begin position="37"/>
        <end position="106"/>
    </location>
</feature>
<keyword evidence="1" id="KW-0175">Coiled coil</keyword>
<dbReference type="AlphaFoldDB" id="A0A1I4UUD5"/>
<evidence type="ECO:0000256" key="1">
    <source>
        <dbReference type="SAM" id="Coils"/>
    </source>
</evidence>
<dbReference type="Proteomes" id="UP000198535">
    <property type="component" value="Unassembled WGS sequence"/>
</dbReference>
<evidence type="ECO:0000259" key="2">
    <source>
        <dbReference type="Pfam" id="PF18859"/>
    </source>
</evidence>
<evidence type="ECO:0000313" key="3">
    <source>
        <dbReference type="EMBL" id="SFM92597.1"/>
    </source>
</evidence>
<proteinExistence type="predicted"/>
<feature type="domain" description="Actinobacteria/chloroflexi VLRF1 release factor" evidence="2">
    <location>
        <begin position="229"/>
        <end position="324"/>
    </location>
</feature>
<gene>
    <name evidence="3" type="ORF">SAMN04488696_2897</name>
</gene>
<accession>A0A1I4UUD5</accession>
<dbReference type="Pfam" id="PF18859">
    <property type="entry name" value="acVLRF1"/>
    <property type="match status" value="1"/>
</dbReference>
<reference evidence="4" key="1">
    <citation type="submission" date="2016-10" db="EMBL/GenBank/DDBJ databases">
        <authorList>
            <person name="Varghese N."/>
            <person name="Submissions S."/>
        </authorList>
    </citation>
    <scope>NUCLEOTIDE SEQUENCE [LARGE SCALE GENOMIC DNA]</scope>
    <source>
        <strain evidence="4">Mob M</strain>
    </source>
</reference>
<name>A0A1I4UUD5_9EURY</name>
<dbReference type="InterPro" id="IPR042226">
    <property type="entry name" value="eFR1_2_sf"/>
</dbReference>
<dbReference type="InterPro" id="IPR040783">
    <property type="entry name" value="VLRF1"/>
</dbReference>
<dbReference type="EMBL" id="FOUJ01000008">
    <property type="protein sequence ID" value="SFM92597.1"/>
    <property type="molecule type" value="Genomic_DNA"/>
</dbReference>
<dbReference type="Gene3D" id="3.30.420.60">
    <property type="entry name" value="eRF1 domain 2"/>
    <property type="match status" value="1"/>
</dbReference>
<organism evidence="3 4">
    <name type="scientific">Methanolobus profundi</name>
    <dbReference type="NCBI Taxonomy" id="487685"/>
    <lineage>
        <taxon>Archaea</taxon>
        <taxon>Methanobacteriati</taxon>
        <taxon>Methanobacteriota</taxon>
        <taxon>Stenosarchaea group</taxon>
        <taxon>Methanomicrobia</taxon>
        <taxon>Methanosarcinales</taxon>
        <taxon>Methanosarcinaceae</taxon>
        <taxon>Methanolobus</taxon>
    </lineage>
</organism>
<keyword evidence="4" id="KW-1185">Reference proteome</keyword>
<protein>
    <submittedName>
        <fullName evidence="3">ERF1 domain-containing protein 2</fullName>
    </submittedName>
</protein>
<evidence type="ECO:0000313" key="4">
    <source>
        <dbReference type="Proteomes" id="UP000198535"/>
    </source>
</evidence>
<sequence>MNRQVIYSVSFYFCYKMIEKEKIVDNISSIFNRYSGKEEMEHEINKLRSHIVELELDVRTANIRYEKSTESEKKAVAAKQEAEESLKAAEVRLLTLEHELEKQREDAPGELSFNRVDHFSRQRTIEFLHALSSFKQSSGPLITVHVAAGESLDGIKDSESLKEQIDVGTIALIDKVVSATGYVLFYSPDHIVNEMIVPPLPVTISGWSTGETFDTVPLISLLEKELGLCVLVAHAGESFVGYSLGPEEFDSFQVIRSSVKAKHAKGGFSQRRFERLRDEDIAHHIDKVKLALKDMLQEFAGSIDHLIIAGDPQLAREITTDVPLDIDQIFSSTDVRIEKHNISDILKQLLACRRYRL</sequence>
<dbReference type="SUPFAM" id="SSF53137">
    <property type="entry name" value="Translational machinery components"/>
    <property type="match status" value="1"/>
</dbReference>